<evidence type="ECO:0000256" key="7">
    <source>
        <dbReference type="ARBA" id="ARBA00023136"/>
    </source>
</evidence>
<evidence type="ECO:0000256" key="5">
    <source>
        <dbReference type="ARBA" id="ARBA00022801"/>
    </source>
</evidence>
<name>A0A4Z1C530_9GAMM</name>
<dbReference type="NCBIfam" id="TIGR04178">
    <property type="entry name" value="exo_archaeo"/>
    <property type="match status" value="1"/>
</dbReference>
<organism evidence="10 11">
    <name type="scientific">Marinobacter confluentis</name>
    <dbReference type="NCBI Taxonomy" id="1697557"/>
    <lineage>
        <taxon>Bacteria</taxon>
        <taxon>Pseudomonadati</taxon>
        <taxon>Pseudomonadota</taxon>
        <taxon>Gammaproteobacteria</taxon>
        <taxon>Pseudomonadales</taxon>
        <taxon>Marinobacteraceae</taxon>
        <taxon>Marinobacter</taxon>
    </lineage>
</organism>
<keyword evidence="2" id="KW-1003">Cell membrane</keyword>
<feature type="transmembrane region" description="Helical" evidence="8">
    <location>
        <begin position="328"/>
        <end position="345"/>
    </location>
</feature>
<keyword evidence="11" id="KW-1185">Reference proteome</keyword>
<feature type="domain" description="Methanolan biosynthesis EpsI" evidence="9">
    <location>
        <begin position="361"/>
        <end position="533"/>
    </location>
</feature>
<comment type="subcellular location">
    <subcellularLocation>
        <location evidence="1">Cell membrane</location>
        <topology evidence="1">Multi-pass membrane protein</topology>
    </subcellularLocation>
</comment>
<dbReference type="InterPro" id="IPR026392">
    <property type="entry name" value="Exo/Archaeosortase_dom"/>
</dbReference>
<dbReference type="AlphaFoldDB" id="A0A4Z1C530"/>
<feature type="transmembrane region" description="Helical" evidence="8">
    <location>
        <begin position="73"/>
        <end position="89"/>
    </location>
</feature>
<dbReference type="GO" id="GO:0005886">
    <property type="term" value="C:plasma membrane"/>
    <property type="evidence" value="ECO:0007669"/>
    <property type="project" value="UniProtKB-SubCell"/>
</dbReference>
<feature type="transmembrane region" description="Helical" evidence="8">
    <location>
        <begin position="241"/>
        <end position="267"/>
    </location>
</feature>
<evidence type="ECO:0000256" key="3">
    <source>
        <dbReference type="ARBA" id="ARBA00022670"/>
    </source>
</evidence>
<comment type="caution">
    <text evidence="10">The sequence shown here is derived from an EMBL/GenBank/DDBJ whole genome shotgun (WGS) entry which is preliminary data.</text>
</comment>
<gene>
    <name evidence="10" type="ORF">E5Q11_03075</name>
</gene>
<evidence type="ECO:0000313" key="10">
    <source>
        <dbReference type="EMBL" id="TGN41531.1"/>
    </source>
</evidence>
<dbReference type="Proteomes" id="UP000298325">
    <property type="component" value="Unassembled WGS sequence"/>
</dbReference>
<sequence length="543" mass="61850">MVLAKVRLVKKHIKRQDRAYSRFIQGAVSVERIHYSRWISSVALFLITFGLLAFLVSPTLESIFSRWLKFDESYSHGFLLLLVSAYIVGRKWYAQRPITGFYPFWCFPFVLALAGYTLGGILRVEALQELVLVPMILSILAILIGWNQVQKFILPIGLLIFALPFWDYLSWTLQLITVAVNEIGLGFLDIDFRIDGIYVFLTGIGAFEVANGCSGLRYLLVGQSLALLYGELNLRKIRSRIILFLVAIGLALFANWVRVFIIIYMGYETNMQSSLIEDHDNFGWWVFAVTLIPLFLLGRKLENSAVEQAADKHMRADEASPAPKKHRYAGVALVSVFLIAAFFALPSNTGEIKEVPANYDLRLDQEQYGPLFASDLEGWRPQIRNPDRVYQQTLFERAAVNDASDGMPEVFYAAIHSYDFQRQGAEVVQYGNRLYDSEEWRLTDLFNLEGPDSRRLSGITLQQRFGDKKVHIAYGYYVEAHWESDELRAKLSQLAGFFNGRSDGSQITFGVYCRDCDGVEALSSFIDRNLPVLLDTIDAQYKE</sequence>
<evidence type="ECO:0000259" key="9">
    <source>
        <dbReference type="Pfam" id="PF11984"/>
    </source>
</evidence>
<protein>
    <submittedName>
        <fullName evidence="10">Exosortase/archaeosortase family protein</fullName>
    </submittedName>
</protein>
<keyword evidence="4 8" id="KW-0812">Transmembrane</keyword>
<feature type="transmembrane region" description="Helical" evidence="8">
    <location>
        <begin position="101"/>
        <end position="121"/>
    </location>
</feature>
<dbReference type="OrthoDB" id="9797363at2"/>
<evidence type="ECO:0000256" key="4">
    <source>
        <dbReference type="ARBA" id="ARBA00022692"/>
    </source>
</evidence>
<keyword evidence="5" id="KW-0378">Hydrolase</keyword>
<keyword evidence="3" id="KW-0645">Protease</keyword>
<feature type="transmembrane region" description="Helical" evidence="8">
    <location>
        <begin position="196"/>
        <end position="220"/>
    </location>
</feature>
<proteinExistence type="predicted"/>
<dbReference type="NCBIfam" id="TIGR02602">
    <property type="entry name" value="8TM_EpsH"/>
    <property type="match status" value="1"/>
</dbReference>
<evidence type="ECO:0000256" key="6">
    <source>
        <dbReference type="ARBA" id="ARBA00022989"/>
    </source>
</evidence>
<dbReference type="EMBL" id="SRPF01000001">
    <property type="protein sequence ID" value="TGN41531.1"/>
    <property type="molecule type" value="Genomic_DNA"/>
</dbReference>
<evidence type="ECO:0000313" key="11">
    <source>
        <dbReference type="Proteomes" id="UP000298325"/>
    </source>
</evidence>
<keyword evidence="7 8" id="KW-0472">Membrane</keyword>
<evidence type="ECO:0000256" key="1">
    <source>
        <dbReference type="ARBA" id="ARBA00004651"/>
    </source>
</evidence>
<evidence type="ECO:0000256" key="2">
    <source>
        <dbReference type="ARBA" id="ARBA00022475"/>
    </source>
</evidence>
<accession>A0A4Z1C530</accession>
<keyword evidence="6 8" id="KW-1133">Transmembrane helix</keyword>
<feature type="transmembrane region" description="Helical" evidence="8">
    <location>
        <begin position="282"/>
        <end position="298"/>
    </location>
</feature>
<dbReference type="Pfam" id="PF11984">
    <property type="entry name" value="DUF3485"/>
    <property type="match status" value="1"/>
</dbReference>
<dbReference type="InterPro" id="IPR013426">
    <property type="entry name" value="EpsH-like"/>
</dbReference>
<dbReference type="GO" id="GO:0006508">
    <property type="term" value="P:proteolysis"/>
    <property type="evidence" value="ECO:0007669"/>
    <property type="project" value="UniProtKB-KW"/>
</dbReference>
<evidence type="ECO:0000256" key="8">
    <source>
        <dbReference type="SAM" id="Phobius"/>
    </source>
</evidence>
<dbReference type="InterPro" id="IPR019127">
    <property type="entry name" value="Exosortase"/>
</dbReference>
<dbReference type="Pfam" id="PF09721">
    <property type="entry name" value="Exosortase_EpsH"/>
    <property type="match status" value="1"/>
</dbReference>
<feature type="transmembrane region" description="Helical" evidence="8">
    <location>
        <begin position="38"/>
        <end position="57"/>
    </location>
</feature>
<feature type="transmembrane region" description="Helical" evidence="8">
    <location>
        <begin position="153"/>
        <end position="176"/>
    </location>
</feature>
<feature type="transmembrane region" description="Helical" evidence="8">
    <location>
        <begin position="127"/>
        <end position="146"/>
    </location>
</feature>
<dbReference type="GO" id="GO:0008233">
    <property type="term" value="F:peptidase activity"/>
    <property type="evidence" value="ECO:0007669"/>
    <property type="project" value="UniProtKB-KW"/>
</dbReference>
<reference evidence="10 11" key="1">
    <citation type="submission" date="2019-04" db="EMBL/GenBank/DDBJ databases">
        <authorList>
            <person name="Park S."/>
            <person name="Yoon J.-H."/>
        </authorList>
    </citation>
    <scope>NUCLEOTIDE SEQUENCE [LARGE SCALE GENOMIC DNA]</scope>
    <source>
        <strain evidence="10 11">HJM-18</strain>
    </source>
</reference>
<dbReference type="InterPro" id="IPR014263">
    <property type="entry name" value="Methanolan_biosynth_EpsI"/>
</dbReference>